<organism evidence="1 2">
    <name type="scientific">Oryza meyeriana var. granulata</name>
    <dbReference type="NCBI Taxonomy" id="110450"/>
    <lineage>
        <taxon>Eukaryota</taxon>
        <taxon>Viridiplantae</taxon>
        <taxon>Streptophyta</taxon>
        <taxon>Embryophyta</taxon>
        <taxon>Tracheophyta</taxon>
        <taxon>Spermatophyta</taxon>
        <taxon>Magnoliopsida</taxon>
        <taxon>Liliopsida</taxon>
        <taxon>Poales</taxon>
        <taxon>Poaceae</taxon>
        <taxon>BOP clade</taxon>
        <taxon>Oryzoideae</taxon>
        <taxon>Oryzeae</taxon>
        <taxon>Oryzinae</taxon>
        <taxon>Oryza</taxon>
        <taxon>Oryza meyeriana</taxon>
    </lineage>
</organism>
<dbReference type="Proteomes" id="UP000479710">
    <property type="component" value="Unassembled WGS sequence"/>
</dbReference>
<comment type="caution">
    <text evidence="1">The sequence shown here is derived from an EMBL/GenBank/DDBJ whole genome shotgun (WGS) entry which is preliminary data.</text>
</comment>
<protein>
    <submittedName>
        <fullName evidence="1">Uncharacterized protein</fullName>
    </submittedName>
</protein>
<gene>
    <name evidence="1" type="ORF">E2562_037954</name>
</gene>
<dbReference type="AlphaFoldDB" id="A0A6G1EU13"/>
<evidence type="ECO:0000313" key="2">
    <source>
        <dbReference type="Proteomes" id="UP000479710"/>
    </source>
</evidence>
<name>A0A6G1EU13_9ORYZ</name>
<dbReference type="EMBL" id="SPHZ02000003">
    <property type="protein sequence ID" value="KAF0928130.1"/>
    <property type="molecule type" value="Genomic_DNA"/>
</dbReference>
<reference evidence="1 2" key="1">
    <citation type="submission" date="2019-11" db="EMBL/GenBank/DDBJ databases">
        <title>Whole genome sequence of Oryza granulata.</title>
        <authorList>
            <person name="Li W."/>
        </authorList>
    </citation>
    <scope>NUCLEOTIDE SEQUENCE [LARGE SCALE GENOMIC DNA]</scope>
    <source>
        <strain evidence="2">cv. Menghai</strain>
        <tissue evidence="1">Leaf</tissue>
    </source>
</reference>
<evidence type="ECO:0000313" key="1">
    <source>
        <dbReference type="EMBL" id="KAF0928130.1"/>
    </source>
</evidence>
<proteinExistence type="predicted"/>
<keyword evidence="2" id="KW-1185">Reference proteome</keyword>
<accession>A0A6G1EU13</accession>
<sequence>MGSSLAHERWLSLLVEGGGLVALPGPRMTGTTVALGWELSDLGTSPDLAVRWLGGGRVALSSYPGCGVARWLGIGRLRPCGSDGAVMAASSCGAV</sequence>